<dbReference type="GO" id="GO:0046920">
    <property type="term" value="F:alpha-(1-&gt;3)-fucosyltransferase activity"/>
    <property type="evidence" value="ECO:0007669"/>
    <property type="project" value="TreeGrafter"/>
</dbReference>
<proteinExistence type="inferred from homology"/>
<keyword evidence="4 5" id="KW-0808">Transferase</keyword>
<keyword evidence="5" id="KW-0472">Membrane</keyword>
<evidence type="ECO:0000256" key="1">
    <source>
        <dbReference type="ARBA" id="ARBA00004922"/>
    </source>
</evidence>
<protein>
    <recommendedName>
        <fullName evidence="5">Fucosyltransferase</fullName>
        <ecNumber evidence="5">2.4.1.-</ecNumber>
    </recommendedName>
</protein>
<evidence type="ECO:0000256" key="2">
    <source>
        <dbReference type="ARBA" id="ARBA00008919"/>
    </source>
</evidence>
<dbReference type="Pfam" id="PF00852">
    <property type="entry name" value="Glyco_transf_10"/>
    <property type="match status" value="1"/>
</dbReference>
<dbReference type="InterPro" id="IPR038577">
    <property type="entry name" value="GT10-like_C_sf"/>
</dbReference>
<evidence type="ECO:0000256" key="4">
    <source>
        <dbReference type="ARBA" id="ARBA00022679"/>
    </source>
</evidence>
<comment type="pathway">
    <text evidence="1">Protein modification; protein glycosylation.</text>
</comment>
<evidence type="ECO:0000256" key="3">
    <source>
        <dbReference type="ARBA" id="ARBA00022676"/>
    </source>
</evidence>
<gene>
    <name evidence="7" type="ORF">DILT_LOCUS17984</name>
</gene>
<evidence type="ECO:0000256" key="5">
    <source>
        <dbReference type="RuleBase" id="RU003832"/>
    </source>
</evidence>
<keyword evidence="8" id="KW-1185">Reference proteome</keyword>
<evidence type="ECO:0000313" key="8">
    <source>
        <dbReference type="Proteomes" id="UP000281553"/>
    </source>
</evidence>
<dbReference type="EMBL" id="UYRU01096335">
    <property type="protein sequence ID" value="VDN39706.1"/>
    <property type="molecule type" value="Genomic_DNA"/>
</dbReference>
<comment type="similarity">
    <text evidence="2 5">Belongs to the glycosyltransferase 10 family.</text>
</comment>
<dbReference type="PANTHER" id="PTHR11929">
    <property type="entry name" value="ALPHA- 1,3 -FUCOSYLTRANSFERASE"/>
    <property type="match status" value="1"/>
</dbReference>
<dbReference type="AlphaFoldDB" id="A0A3P7R9F5"/>
<dbReference type="InterPro" id="IPR001503">
    <property type="entry name" value="Glyco_trans_10"/>
</dbReference>
<dbReference type="GO" id="GO:0032580">
    <property type="term" value="C:Golgi cisterna membrane"/>
    <property type="evidence" value="ECO:0007669"/>
    <property type="project" value="UniProtKB-SubCell"/>
</dbReference>
<dbReference type="InterPro" id="IPR055270">
    <property type="entry name" value="Glyco_tran_10_C"/>
</dbReference>
<dbReference type="UniPathway" id="UPA00378"/>
<dbReference type="OrthoDB" id="427096at2759"/>
<dbReference type="Proteomes" id="UP000281553">
    <property type="component" value="Unassembled WGS sequence"/>
</dbReference>
<feature type="domain" description="Fucosyltransferase C-terminal" evidence="6">
    <location>
        <begin position="1"/>
        <end position="79"/>
    </location>
</feature>
<sequence length="102" mass="11671">MIPVVMGAPRDDYCTLAPPNSFIHVDDFSSPAELADYLNWLDRNDTAYASYFAWKAYGKVVTATEIQCRLCGFVHQHLNDLHSLPTKGYEYFTNIDKQCKVF</sequence>
<evidence type="ECO:0000313" key="7">
    <source>
        <dbReference type="EMBL" id="VDN39706.1"/>
    </source>
</evidence>
<dbReference type="EC" id="2.4.1.-" evidence="5"/>
<reference evidence="7 8" key="1">
    <citation type="submission" date="2018-11" db="EMBL/GenBank/DDBJ databases">
        <authorList>
            <consortium name="Pathogen Informatics"/>
        </authorList>
    </citation>
    <scope>NUCLEOTIDE SEQUENCE [LARGE SCALE GENOMIC DNA]</scope>
</reference>
<keyword evidence="5" id="KW-0333">Golgi apparatus</keyword>
<accession>A0A3P7R9F5</accession>
<comment type="subcellular location">
    <subcellularLocation>
        <location evidence="5">Golgi apparatus</location>
        <location evidence="5">Golgi stack membrane</location>
        <topology evidence="5">Single-pass type II membrane protein</topology>
    </subcellularLocation>
</comment>
<keyword evidence="3 5" id="KW-0328">Glycosyltransferase</keyword>
<dbReference type="PANTHER" id="PTHR11929:SF145">
    <property type="entry name" value="ALPHA-(1,3)-FUCOSYLTRANSFERASE FUT-1"/>
    <property type="match status" value="1"/>
</dbReference>
<dbReference type="SUPFAM" id="SSF53756">
    <property type="entry name" value="UDP-Glycosyltransferase/glycogen phosphorylase"/>
    <property type="match status" value="1"/>
</dbReference>
<dbReference type="Gene3D" id="3.40.50.11660">
    <property type="entry name" value="Glycosyl transferase family 10, C-terminal domain"/>
    <property type="match status" value="1"/>
</dbReference>
<name>A0A3P7R9F5_DIBLA</name>
<keyword evidence="5" id="KW-0812">Transmembrane</keyword>
<organism evidence="7 8">
    <name type="scientific">Dibothriocephalus latus</name>
    <name type="common">Fish tapeworm</name>
    <name type="synonym">Diphyllobothrium latum</name>
    <dbReference type="NCBI Taxonomy" id="60516"/>
    <lineage>
        <taxon>Eukaryota</taxon>
        <taxon>Metazoa</taxon>
        <taxon>Spiralia</taxon>
        <taxon>Lophotrochozoa</taxon>
        <taxon>Platyhelminthes</taxon>
        <taxon>Cestoda</taxon>
        <taxon>Eucestoda</taxon>
        <taxon>Diphyllobothriidea</taxon>
        <taxon>Diphyllobothriidae</taxon>
        <taxon>Dibothriocephalus</taxon>
    </lineage>
</organism>
<evidence type="ECO:0000259" key="6">
    <source>
        <dbReference type="Pfam" id="PF00852"/>
    </source>
</evidence>